<dbReference type="EMBL" id="VINQ01000001">
    <property type="protein sequence ID" value="KAA0921165.1"/>
    <property type="molecule type" value="Genomic_DNA"/>
</dbReference>
<keyword evidence="5" id="KW-0547">Nucleotide-binding</keyword>
<evidence type="ECO:0000313" key="16">
    <source>
        <dbReference type="Proteomes" id="UP000325291"/>
    </source>
</evidence>
<keyword evidence="9 11" id="KW-0472">Membrane</keyword>
<dbReference type="PROSITE" id="PS00211">
    <property type="entry name" value="ABC_TRANSPORTER_1"/>
    <property type="match status" value="1"/>
</dbReference>
<gene>
    <name evidence="15" type="ORF">FLO80_03070</name>
</gene>
<dbReference type="FunFam" id="3.40.50.300:FF:000299">
    <property type="entry name" value="ABC transporter ATP-binding protein/permease"/>
    <property type="match status" value="1"/>
</dbReference>
<dbReference type="Pfam" id="PF00005">
    <property type="entry name" value="ABC_tran"/>
    <property type="match status" value="1"/>
</dbReference>
<dbReference type="PANTHER" id="PTHR43394:SF1">
    <property type="entry name" value="ATP-BINDING CASSETTE SUB-FAMILY B MEMBER 10, MITOCHONDRIAL"/>
    <property type="match status" value="1"/>
</dbReference>
<dbReference type="GO" id="GO:0015421">
    <property type="term" value="F:ABC-type oligopeptide transporter activity"/>
    <property type="evidence" value="ECO:0007669"/>
    <property type="project" value="TreeGrafter"/>
</dbReference>
<organism evidence="15 16">
    <name type="scientific">Aquicoccus porphyridii</name>
    <dbReference type="NCBI Taxonomy" id="1852029"/>
    <lineage>
        <taxon>Bacteria</taxon>
        <taxon>Pseudomonadati</taxon>
        <taxon>Pseudomonadota</taxon>
        <taxon>Alphaproteobacteria</taxon>
        <taxon>Rhodobacterales</taxon>
        <taxon>Paracoccaceae</taxon>
        <taxon>Aquicoccus</taxon>
    </lineage>
</organism>
<dbReference type="NCBIfam" id="TIGR03375">
    <property type="entry name" value="type_I_sec_LssB"/>
    <property type="match status" value="1"/>
</dbReference>
<feature type="compositionally biased region" description="Gly residues" evidence="10">
    <location>
        <begin position="721"/>
        <end position="730"/>
    </location>
</feature>
<dbReference type="GO" id="GO:0005886">
    <property type="term" value="C:plasma membrane"/>
    <property type="evidence" value="ECO:0007669"/>
    <property type="project" value="UniProtKB-SubCell"/>
</dbReference>
<evidence type="ECO:0000256" key="2">
    <source>
        <dbReference type="ARBA" id="ARBA00022448"/>
    </source>
</evidence>
<dbReference type="Gene3D" id="1.20.1560.10">
    <property type="entry name" value="ABC transporter type 1, transmembrane domain"/>
    <property type="match status" value="1"/>
</dbReference>
<proteinExistence type="predicted"/>
<evidence type="ECO:0000259" key="13">
    <source>
        <dbReference type="PROSITE" id="PS50929"/>
    </source>
</evidence>
<sequence>MSESRVVRLDQGEQATASGGRDDVTPLEACMLHVASTLDRPITLAALQAAQSGAQGSLTVRDAIVASERSGIQAGFGKRRLKDFDNTLTPAILLLDDNRAVVLYQKLPGNRLAVYDPDLGEGLGEVALDTIEEIYTGYALLMRAEHRDDIAAQSGGRQGHWFWSTLAQNRWAYTQVLLAAVLANFLGLSTSLFIMVVYDRVLPNEALESLIALTFGVGIALFFDFLIKSLRAGFIDRAGQRADMVMGRRIFDQLLDMQMRARKGSTGALASTLREFETLREFFTSATLVAVVDLPFIVLFIGVIHLIGGPLAMVPAIAVPVVLIVGIAVQPVLSRLAEKSFADGQSKQGVLVETVAGLETIKAAGAQRRMRARWEEAIARQSEHGLKSRAVTQFAINATAFTQQAAQVMIVFYGVFLITAGEVSMGALIACVILTGRTLAPLAQLAQTLTRFNQARTSYRSLDALMKADSERPEGKGWISRPRLKGEISFDNVSFAYPDQGIDALSNMSFTIKPGEKVAILGRIGSGKSTVARLMLGLYEPRSGSVRMDGIDIRQIDPGDLRRNVGSVLQDVWLFTGTVRENIAIGAMRPRDNDILEAAHIAGVEDFVKRHPSGYDMMLAERGEGLSGGQKQAITLARALVGRPPVLLMDEPTSAMDVQNEAEVIARLKTEMTDRTVVIVTHRTSLLELVDRVIVVDQGKIAADGPKSILNRRAQASAGASGVGDSGEAGKGGRADGA</sequence>
<dbReference type="PROSITE" id="PS50990">
    <property type="entry name" value="PEPTIDASE_C39"/>
    <property type="match status" value="1"/>
</dbReference>
<feature type="region of interest" description="Disordered" evidence="10">
    <location>
        <begin position="714"/>
        <end position="738"/>
    </location>
</feature>
<feature type="domain" description="ABC transporter" evidence="12">
    <location>
        <begin position="488"/>
        <end position="723"/>
    </location>
</feature>
<evidence type="ECO:0000256" key="3">
    <source>
        <dbReference type="ARBA" id="ARBA00022475"/>
    </source>
</evidence>
<feature type="domain" description="Peptidase C39" evidence="14">
    <location>
        <begin position="14"/>
        <end position="142"/>
    </location>
</feature>
<feature type="region of interest" description="Disordered" evidence="10">
    <location>
        <begin position="1"/>
        <end position="22"/>
    </location>
</feature>
<dbReference type="InterPro" id="IPR027417">
    <property type="entry name" value="P-loop_NTPase"/>
</dbReference>
<dbReference type="GO" id="GO:0005524">
    <property type="term" value="F:ATP binding"/>
    <property type="evidence" value="ECO:0007669"/>
    <property type="project" value="UniProtKB-KW"/>
</dbReference>
<dbReference type="Gene3D" id="3.90.70.10">
    <property type="entry name" value="Cysteine proteinases"/>
    <property type="match status" value="1"/>
</dbReference>
<dbReference type="InterPro" id="IPR003439">
    <property type="entry name" value="ABC_transporter-like_ATP-bd"/>
</dbReference>
<evidence type="ECO:0000256" key="11">
    <source>
        <dbReference type="SAM" id="Phobius"/>
    </source>
</evidence>
<dbReference type="RefSeq" id="WP_111361817.1">
    <property type="nucleotide sequence ID" value="NZ_JASHJG010000002.1"/>
</dbReference>
<dbReference type="SUPFAM" id="SSF52540">
    <property type="entry name" value="P-loop containing nucleoside triphosphate hydrolases"/>
    <property type="match status" value="1"/>
</dbReference>
<keyword evidence="2" id="KW-0813">Transport</keyword>
<evidence type="ECO:0000256" key="1">
    <source>
        <dbReference type="ARBA" id="ARBA00004651"/>
    </source>
</evidence>
<dbReference type="Pfam" id="PF03412">
    <property type="entry name" value="Peptidase_C39"/>
    <property type="match status" value="1"/>
</dbReference>
<dbReference type="PROSITE" id="PS50893">
    <property type="entry name" value="ABC_TRANSPORTER_2"/>
    <property type="match status" value="1"/>
</dbReference>
<dbReference type="PROSITE" id="PS50929">
    <property type="entry name" value="ABC_TM1F"/>
    <property type="match status" value="1"/>
</dbReference>
<evidence type="ECO:0000259" key="12">
    <source>
        <dbReference type="PROSITE" id="PS50893"/>
    </source>
</evidence>
<dbReference type="InterPro" id="IPR011527">
    <property type="entry name" value="ABC1_TM_dom"/>
</dbReference>
<accession>A0A5A9ZX40</accession>
<dbReference type="GO" id="GO:0008233">
    <property type="term" value="F:peptidase activity"/>
    <property type="evidence" value="ECO:0007669"/>
    <property type="project" value="InterPro"/>
</dbReference>
<evidence type="ECO:0000259" key="14">
    <source>
        <dbReference type="PROSITE" id="PS50990"/>
    </source>
</evidence>
<dbReference type="GO" id="GO:0016887">
    <property type="term" value="F:ATP hydrolysis activity"/>
    <property type="evidence" value="ECO:0007669"/>
    <property type="project" value="InterPro"/>
</dbReference>
<evidence type="ECO:0000256" key="10">
    <source>
        <dbReference type="SAM" id="MobiDB-lite"/>
    </source>
</evidence>
<evidence type="ECO:0000256" key="7">
    <source>
        <dbReference type="ARBA" id="ARBA00022840"/>
    </source>
</evidence>
<dbReference type="Pfam" id="PF00664">
    <property type="entry name" value="ABC_membrane"/>
    <property type="match status" value="1"/>
</dbReference>
<feature type="compositionally biased region" description="Basic and acidic residues" evidence="10">
    <location>
        <begin position="1"/>
        <end position="11"/>
    </location>
</feature>
<dbReference type="InterPro" id="IPR017871">
    <property type="entry name" value="ABC_transporter-like_CS"/>
</dbReference>
<feature type="transmembrane region" description="Helical" evidence="11">
    <location>
        <begin position="176"/>
        <end position="198"/>
    </location>
</feature>
<dbReference type="InterPro" id="IPR039421">
    <property type="entry name" value="Type_1_exporter"/>
</dbReference>
<name>A0A5A9ZX40_9RHOB</name>
<dbReference type="Proteomes" id="UP000325291">
    <property type="component" value="Unassembled WGS sequence"/>
</dbReference>
<keyword evidence="16" id="KW-1185">Reference proteome</keyword>
<keyword evidence="8 11" id="KW-1133">Transmembrane helix</keyword>
<evidence type="ECO:0000256" key="4">
    <source>
        <dbReference type="ARBA" id="ARBA00022692"/>
    </source>
</evidence>
<reference evidence="15 16" key="1">
    <citation type="submission" date="2019-07" db="EMBL/GenBank/DDBJ databases">
        <title>Aquicoccus porphyridii gen. nov., sp. nov., isolated from a small marine red alga, Porphyridium marinum.</title>
        <authorList>
            <person name="Liu L."/>
        </authorList>
    </citation>
    <scope>NUCLEOTIDE SEQUENCE [LARGE SCALE GENOMIC DNA]</scope>
    <source>
        <strain evidence="15 16">L1 8-17</strain>
    </source>
</reference>
<evidence type="ECO:0000256" key="9">
    <source>
        <dbReference type="ARBA" id="ARBA00023136"/>
    </source>
</evidence>
<dbReference type="CDD" id="cd18587">
    <property type="entry name" value="ABC_6TM_LapB_like"/>
    <property type="match status" value="1"/>
</dbReference>
<feature type="transmembrane region" description="Helical" evidence="11">
    <location>
        <begin position="210"/>
        <end position="227"/>
    </location>
</feature>
<dbReference type="InterPro" id="IPR017750">
    <property type="entry name" value="ATPase_T1SS"/>
</dbReference>
<dbReference type="InterPro" id="IPR036640">
    <property type="entry name" value="ABC1_TM_sf"/>
</dbReference>
<feature type="transmembrane region" description="Helical" evidence="11">
    <location>
        <begin position="313"/>
        <end position="333"/>
    </location>
</feature>
<dbReference type="AlphaFoldDB" id="A0A5A9ZX40"/>
<feature type="domain" description="ABC transmembrane type-1" evidence="13">
    <location>
        <begin position="176"/>
        <end position="454"/>
    </location>
</feature>
<keyword evidence="3" id="KW-1003">Cell membrane</keyword>
<evidence type="ECO:0000256" key="5">
    <source>
        <dbReference type="ARBA" id="ARBA00022741"/>
    </source>
</evidence>
<comment type="caution">
    <text evidence="15">The sequence shown here is derived from an EMBL/GenBank/DDBJ whole genome shotgun (WGS) entry which is preliminary data.</text>
</comment>
<protein>
    <submittedName>
        <fullName evidence="15">Type I secretion system permease/ATPase</fullName>
    </submittedName>
</protein>
<dbReference type="InterPro" id="IPR005074">
    <property type="entry name" value="Peptidase_C39"/>
</dbReference>
<dbReference type="SMART" id="SM00382">
    <property type="entry name" value="AAA"/>
    <property type="match status" value="1"/>
</dbReference>
<keyword evidence="6" id="KW-0378">Hydrolase</keyword>
<dbReference type="SUPFAM" id="SSF90123">
    <property type="entry name" value="ABC transporter transmembrane region"/>
    <property type="match status" value="1"/>
</dbReference>
<dbReference type="Gene3D" id="3.40.50.300">
    <property type="entry name" value="P-loop containing nucleotide triphosphate hydrolases"/>
    <property type="match status" value="1"/>
</dbReference>
<evidence type="ECO:0000256" key="8">
    <source>
        <dbReference type="ARBA" id="ARBA00022989"/>
    </source>
</evidence>
<dbReference type="InterPro" id="IPR003593">
    <property type="entry name" value="AAA+_ATPase"/>
</dbReference>
<comment type="subcellular location">
    <subcellularLocation>
        <location evidence="1">Cell membrane</location>
        <topology evidence="1">Multi-pass membrane protein</topology>
    </subcellularLocation>
</comment>
<dbReference type="GO" id="GO:0006508">
    <property type="term" value="P:proteolysis"/>
    <property type="evidence" value="ECO:0007669"/>
    <property type="project" value="InterPro"/>
</dbReference>
<feature type="transmembrane region" description="Helical" evidence="11">
    <location>
        <begin position="282"/>
        <end position="307"/>
    </location>
</feature>
<evidence type="ECO:0000313" key="15">
    <source>
        <dbReference type="EMBL" id="KAA0921165.1"/>
    </source>
</evidence>
<dbReference type="CDD" id="cd03245">
    <property type="entry name" value="ABCC_bacteriocin_exporters"/>
    <property type="match status" value="1"/>
</dbReference>
<evidence type="ECO:0000256" key="6">
    <source>
        <dbReference type="ARBA" id="ARBA00022801"/>
    </source>
</evidence>
<feature type="transmembrane region" description="Helical" evidence="11">
    <location>
        <begin position="410"/>
        <end position="435"/>
    </location>
</feature>
<keyword evidence="7" id="KW-0067">ATP-binding</keyword>
<keyword evidence="4 11" id="KW-0812">Transmembrane</keyword>
<dbReference type="PANTHER" id="PTHR43394">
    <property type="entry name" value="ATP-DEPENDENT PERMEASE MDL1, MITOCHONDRIAL"/>
    <property type="match status" value="1"/>
</dbReference>